<dbReference type="PANTHER" id="PTHR47691">
    <property type="entry name" value="REGULATOR-RELATED"/>
    <property type="match status" value="1"/>
</dbReference>
<dbReference type="EMBL" id="BAABAA010000013">
    <property type="protein sequence ID" value="GAA3588964.1"/>
    <property type="molecule type" value="Genomic_DNA"/>
</dbReference>
<dbReference type="SUPFAM" id="SSF52540">
    <property type="entry name" value="P-loop containing nucleoside triphosphate hydrolases"/>
    <property type="match status" value="1"/>
</dbReference>
<dbReference type="InterPro" id="IPR000792">
    <property type="entry name" value="Tscrpt_reg_LuxR_C"/>
</dbReference>
<dbReference type="SUPFAM" id="SSF46894">
    <property type="entry name" value="C-terminal effector domain of the bipartite response regulators"/>
    <property type="match status" value="1"/>
</dbReference>
<evidence type="ECO:0000313" key="3">
    <source>
        <dbReference type="Proteomes" id="UP001501222"/>
    </source>
</evidence>
<feature type="domain" description="HTH luxR-type" evidence="1">
    <location>
        <begin position="7"/>
        <end position="72"/>
    </location>
</feature>
<gene>
    <name evidence="2" type="ORF">GCM10022235_70130</name>
</gene>
<dbReference type="InterPro" id="IPR027417">
    <property type="entry name" value="P-loop_NTPase"/>
</dbReference>
<dbReference type="InterPro" id="IPR016032">
    <property type="entry name" value="Sig_transdc_resp-reg_C-effctor"/>
</dbReference>
<accession>A0ABP6YUH0</accession>
<keyword evidence="3" id="KW-1185">Reference proteome</keyword>
<protein>
    <recommendedName>
        <fullName evidence="1">HTH luxR-type domain-containing protein</fullName>
    </recommendedName>
</protein>
<dbReference type="Proteomes" id="UP001501222">
    <property type="component" value="Unassembled WGS sequence"/>
</dbReference>
<name>A0ABP6YUH0_9ACTN</name>
<reference evidence="3" key="1">
    <citation type="journal article" date="2019" name="Int. J. Syst. Evol. Microbiol.">
        <title>The Global Catalogue of Microorganisms (GCM) 10K type strain sequencing project: providing services to taxonomists for standard genome sequencing and annotation.</title>
        <authorList>
            <consortium name="The Broad Institute Genomics Platform"/>
            <consortium name="The Broad Institute Genome Sequencing Center for Infectious Disease"/>
            <person name="Wu L."/>
            <person name="Ma J."/>
        </authorList>
    </citation>
    <scope>NUCLEOTIDE SEQUENCE [LARGE SCALE GENOMIC DNA]</scope>
    <source>
        <strain evidence="3">JCM 16928</strain>
    </source>
</reference>
<dbReference type="InterPro" id="IPR036388">
    <property type="entry name" value="WH-like_DNA-bd_sf"/>
</dbReference>
<dbReference type="PROSITE" id="PS50043">
    <property type="entry name" value="HTH_LUXR_2"/>
    <property type="match status" value="1"/>
</dbReference>
<dbReference type="PRINTS" id="PR00038">
    <property type="entry name" value="HTHLUXR"/>
</dbReference>
<dbReference type="Pfam" id="PF25872">
    <property type="entry name" value="HTH_77"/>
    <property type="match status" value="1"/>
</dbReference>
<dbReference type="Pfam" id="PF00196">
    <property type="entry name" value="GerE"/>
    <property type="match status" value="1"/>
</dbReference>
<sequence>MSLRAVAGLPEVSVTVREAEVLRLVSRRLTNAEIAQALVISERTAESHVASLLRKFNLRNRQALARRALALPAADQRRLPTPVTAFVGRTTERQRLTACLGEHRLVTASGPGGIGKTRLALSVASEAAADYPDGVWFVDLAQLTDPAMVGAVIADALGIPDRHTATIDSSLIAYLRESKALLVLDNCEHVVNGARSWVARILSACPAVHILATSRCRLMLSCERVFVVPSMSTCDGVELFNARVATAIAGSDVPDQLRVAELCQALEGLALAIELAAARYPTLSLDGLEIGLDARMQFFSSGAHSADEPRRHSSLRSALDWSYRLLPSEDQSLLRTISLFTGWFDVDAASTVSGQPRAAVADGLARLVDHSLLMVERGDPTQYRALETIRQYGAGLLEDRGDLKAAAARLERWCLDSVRSVHREAIGSEADGRWRQRFERVLDDSRASLSRRPDSSGRRQKAELARELGAVLFVSGRPSEAQARYEQAAGLHAQASDRVDDLRMAAGAAATRLAGNDALRLYRTAAELAMSIDDRYGAVRDLATMAMYIVRAPGMMSTPVGHADAAGLLAEAGIIAASGAAESGKGRAADPDSARALASLTTASGWVSTVSDITGLEPARDAVTVAYSAGDGIARSAALDLLCSVHLARHELNEAIEIHRKRKEVVDQLAVGPDSGYELSDYHKMASDMELAAGDLVAARAHAEAHARLQFHGGEDHLAVARQLRVDALSGSFDAVVVNSTRFRRGWERAGRPAAANLGPSTYAVAMVHGILGDEQQHAEWSWLTSEIGVPADELNSCTTGWAPVFDAMLALHSGKAEIAFKRLCASPGDVDVWRHWSSGLWLPWYSALWAEAAVLAGHESADSRISAAQEMVCGNPITAAIVARAKAFAAGNHEQLEVIAKAFAQLGCGYQQTRTSWLSSLPAISGHG</sequence>
<evidence type="ECO:0000259" key="1">
    <source>
        <dbReference type="PROSITE" id="PS50043"/>
    </source>
</evidence>
<dbReference type="InterPro" id="IPR058852">
    <property type="entry name" value="HTH_77"/>
</dbReference>
<dbReference type="CDD" id="cd06170">
    <property type="entry name" value="LuxR_C_like"/>
    <property type="match status" value="1"/>
</dbReference>
<dbReference type="Gene3D" id="3.40.50.300">
    <property type="entry name" value="P-loop containing nucleotide triphosphate hydrolases"/>
    <property type="match status" value="1"/>
</dbReference>
<evidence type="ECO:0000313" key="2">
    <source>
        <dbReference type="EMBL" id="GAA3588964.1"/>
    </source>
</evidence>
<dbReference type="SMART" id="SM00421">
    <property type="entry name" value="HTH_LUXR"/>
    <property type="match status" value="1"/>
</dbReference>
<organism evidence="2 3">
    <name type="scientific">Kribbella ginsengisoli</name>
    <dbReference type="NCBI Taxonomy" id="363865"/>
    <lineage>
        <taxon>Bacteria</taxon>
        <taxon>Bacillati</taxon>
        <taxon>Actinomycetota</taxon>
        <taxon>Actinomycetes</taxon>
        <taxon>Propionibacteriales</taxon>
        <taxon>Kribbellaceae</taxon>
        <taxon>Kribbella</taxon>
    </lineage>
</organism>
<proteinExistence type="predicted"/>
<comment type="caution">
    <text evidence="2">The sequence shown here is derived from an EMBL/GenBank/DDBJ whole genome shotgun (WGS) entry which is preliminary data.</text>
</comment>
<dbReference type="PANTHER" id="PTHR47691:SF3">
    <property type="entry name" value="HTH-TYPE TRANSCRIPTIONAL REGULATOR RV0890C-RELATED"/>
    <property type="match status" value="1"/>
</dbReference>
<dbReference type="Gene3D" id="1.10.10.10">
    <property type="entry name" value="Winged helix-like DNA-binding domain superfamily/Winged helix DNA-binding domain"/>
    <property type="match status" value="1"/>
</dbReference>
<dbReference type="RefSeq" id="WP_344847902.1">
    <property type="nucleotide sequence ID" value="NZ_BAABAA010000013.1"/>
</dbReference>